<protein>
    <submittedName>
        <fullName evidence="1">Uncharacterized protein</fullName>
    </submittedName>
</protein>
<organism evidence="1 2">
    <name type="scientific">Hygrophoropsis aurantiaca</name>
    <dbReference type="NCBI Taxonomy" id="72124"/>
    <lineage>
        <taxon>Eukaryota</taxon>
        <taxon>Fungi</taxon>
        <taxon>Dikarya</taxon>
        <taxon>Basidiomycota</taxon>
        <taxon>Agaricomycotina</taxon>
        <taxon>Agaricomycetes</taxon>
        <taxon>Agaricomycetidae</taxon>
        <taxon>Boletales</taxon>
        <taxon>Coniophorineae</taxon>
        <taxon>Hygrophoropsidaceae</taxon>
        <taxon>Hygrophoropsis</taxon>
    </lineage>
</organism>
<dbReference type="EMBL" id="MU267657">
    <property type="protein sequence ID" value="KAH7912180.1"/>
    <property type="molecule type" value="Genomic_DNA"/>
</dbReference>
<proteinExistence type="predicted"/>
<evidence type="ECO:0000313" key="2">
    <source>
        <dbReference type="Proteomes" id="UP000790377"/>
    </source>
</evidence>
<accession>A0ACB8AFG6</accession>
<gene>
    <name evidence="1" type="ORF">BJ138DRAFT_1148944</name>
</gene>
<comment type="caution">
    <text evidence="1">The sequence shown here is derived from an EMBL/GenBank/DDBJ whole genome shotgun (WGS) entry which is preliminary data.</text>
</comment>
<evidence type="ECO:0000313" key="1">
    <source>
        <dbReference type="EMBL" id="KAH7912180.1"/>
    </source>
</evidence>
<name>A0ACB8AFG6_9AGAM</name>
<reference evidence="1" key="1">
    <citation type="journal article" date="2021" name="New Phytol.">
        <title>Evolutionary innovations through gain and loss of genes in the ectomycorrhizal Boletales.</title>
        <authorList>
            <person name="Wu G."/>
            <person name="Miyauchi S."/>
            <person name="Morin E."/>
            <person name="Kuo A."/>
            <person name="Drula E."/>
            <person name="Varga T."/>
            <person name="Kohler A."/>
            <person name="Feng B."/>
            <person name="Cao Y."/>
            <person name="Lipzen A."/>
            <person name="Daum C."/>
            <person name="Hundley H."/>
            <person name="Pangilinan J."/>
            <person name="Johnson J."/>
            <person name="Barry K."/>
            <person name="LaButti K."/>
            <person name="Ng V."/>
            <person name="Ahrendt S."/>
            <person name="Min B."/>
            <person name="Choi I.G."/>
            <person name="Park H."/>
            <person name="Plett J.M."/>
            <person name="Magnuson J."/>
            <person name="Spatafora J.W."/>
            <person name="Nagy L.G."/>
            <person name="Henrissat B."/>
            <person name="Grigoriev I.V."/>
            <person name="Yang Z.L."/>
            <person name="Xu J."/>
            <person name="Martin F.M."/>
        </authorList>
    </citation>
    <scope>NUCLEOTIDE SEQUENCE</scope>
    <source>
        <strain evidence="1">ATCC 28755</strain>
    </source>
</reference>
<sequence length="93" mass="10417">MEAVQSIHILLYSILFSASSCFAALSFCLEYQRRRPLAVISMGFLAGFICVEQLSKLKTTALSLQILHSSRQPIHLKFHSTFVLRLSMAVDGQ</sequence>
<keyword evidence="2" id="KW-1185">Reference proteome</keyword>
<dbReference type="Proteomes" id="UP000790377">
    <property type="component" value="Unassembled WGS sequence"/>
</dbReference>